<evidence type="ECO:0000313" key="2">
    <source>
        <dbReference type="EMBL" id="KIQ70897.1"/>
    </source>
</evidence>
<evidence type="ECO:0000259" key="1">
    <source>
        <dbReference type="Pfam" id="PF19040"/>
    </source>
</evidence>
<accession>A0A0D0QEZ3</accession>
<keyword evidence="3" id="KW-1185">Reference proteome</keyword>
<comment type="caution">
    <text evidence="2">The sequence shown here is derived from an EMBL/GenBank/DDBJ whole genome shotgun (WGS) entry which is preliminary data.</text>
</comment>
<dbReference type="InterPro" id="IPR043968">
    <property type="entry name" value="SGNH"/>
</dbReference>
<proteinExistence type="predicted"/>
<dbReference type="Proteomes" id="UP000035100">
    <property type="component" value="Unassembled WGS sequence"/>
</dbReference>
<protein>
    <recommendedName>
        <fullName evidence="1">SGNH domain-containing protein</fullName>
    </recommendedName>
</protein>
<reference evidence="2 3" key="1">
    <citation type="submission" date="2013-01" db="EMBL/GenBank/DDBJ databases">
        <authorList>
            <person name="Fiebig A."/>
            <person name="Goeker M."/>
            <person name="Klenk H.-P.P."/>
        </authorList>
    </citation>
    <scope>NUCLEOTIDE SEQUENCE [LARGE SCALE GENOMIC DNA]</scope>
    <source>
        <strain evidence="2 3">DSM 24838</strain>
    </source>
</reference>
<sequence length="166" mass="17659">MGRDAHNTIDLGARGIPPGESPDQAALFGVALGDTVATLREMGWDVWLFRQVPEIADYDSRDVARRLAHGRMSAAEASALTFANPERLASRVARAEAAIMPLVTSGAVTLIDPWPDLCPERCGALQAGEGLYFDNNHLTNAGALRLRDLFRPFLDGGAGNGTGASE</sequence>
<dbReference type="EMBL" id="AONG01000003">
    <property type="protein sequence ID" value="KIQ70897.1"/>
    <property type="molecule type" value="Genomic_DNA"/>
</dbReference>
<gene>
    <name evidence="2" type="ORF">Wenmar_00271</name>
</gene>
<evidence type="ECO:0000313" key="3">
    <source>
        <dbReference type="Proteomes" id="UP000035100"/>
    </source>
</evidence>
<dbReference type="STRING" id="1123501.Wenmar_00271"/>
<name>A0A0D0QEZ3_9RHOB</name>
<feature type="domain" description="SGNH" evidence="1">
    <location>
        <begin position="15"/>
        <end position="152"/>
    </location>
</feature>
<organism evidence="2 3">
    <name type="scientific">Wenxinia marina DSM 24838</name>
    <dbReference type="NCBI Taxonomy" id="1123501"/>
    <lineage>
        <taxon>Bacteria</taxon>
        <taxon>Pseudomonadati</taxon>
        <taxon>Pseudomonadota</taxon>
        <taxon>Alphaproteobacteria</taxon>
        <taxon>Rhodobacterales</taxon>
        <taxon>Roseobacteraceae</taxon>
        <taxon>Wenxinia</taxon>
    </lineage>
</organism>
<dbReference type="AlphaFoldDB" id="A0A0D0QEZ3"/>
<dbReference type="Pfam" id="PF19040">
    <property type="entry name" value="SGNH"/>
    <property type="match status" value="1"/>
</dbReference>